<dbReference type="Proteomes" id="UP000198736">
    <property type="component" value="Unassembled WGS sequence"/>
</dbReference>
<sequence>MPAYGRHKTMRICSLIPGATEVIAALDLADRLVGISHECDFPASVRRIPVMIEPLVGKDGGSGGEIDRQVKELVASGQRLYRLDEDALRRARPDLILTQDLCHVCSVTPDQLTRVIESLQHRPDVLTLSPTTLDDMLHDIERIADAAGVRAKGQALTQELRRRVDHVRAQTSRMPERPRVACLEWLDPLYVAGHWVPEMVALAGGLDVLGSRETPSHETTWRAVEAARPDVVLIMPCGYSVERTVNELRRVGQTGDAWRRACEQWPDLYVVDATSFFSRPGPRLVDGVELLAAILHPTPDHPLDPAHAIKLETSTLIGSCAS</sequence>
<dbReference type="PANTHER" id="PTHR42860:SF1">
    <property type="entry name" value="VITAMIN B12-BINDING PROTEIN"/>
    <property type="match status" value="1"/>
</dbReference>
<keyword evidence="3" id="KW-1185">Reference proteome</keyword>
<name>A0A0S4L8A2_9BACT</name>
<protein>
    <submittedName>
        <fullName evidence="2">ABC-type transport system periplasmic binding protein</fullName>
    </submittedName>
</protein>
<dbReference type="Gene3D" id="3.40.50.1980">
    <property type="entry name" value="Nitrogenase molybdenum iron protein domain"/>
    <property type="match status" value="2"/>
</dbReference>
<evidence type="ECO:0000259" key="1">
    <source>
        <dbReference type="PROSITE" id="PS50983"/>
    </source>
</evidence>
<dbReference type="PANTHER" id="PTHR42860">
    <property type="entry name" value="VITAMIN B12-BINDING PROTEIN"/>
    <property type="match status" value="1"/>
</dbReference>
<proteinExistence type="predicted"/>
<gene>
    <name evidence="2" type="ORF">COMA2_120036</name>
</gene>
<dbReference type="PROSITE" id="PS50983">
    <property type="entry name" value="FE_B12_PBP"/>
    <property type="match status" value="1"/>
</dbReference>
<dbReference type="EMBL" id="CZPZ01000004">
    <property type="protein sequence ID" value="CUS33038.1"/>
    <property type="molecule type" value="Genomic_DNA"/>
</dbReference>
<reference evidence="3" key="1">
    <citation type="submission" date="2015-10" db="EMBL/GenBank/DDBJ databases">
        <authorList>
            <person name="Luecker S."/>
            <person name="Luecker S."/>
        </authorList>
    </citation>
    <scope>NUCLEOTIDE SEQUENCE [LARGE SCALE GENOMIC DNA]</scope>
</reference>
<dbReference type="CDD" id="cd01144">
    <property type="entry name" value="BtuF"/>
    <property type="match status" value="1"/>
</dbReference>
<dbReference type="InterPro" id="IPR051030">
    <property type="entry name" value="Vitamin_B12-ABC_binding"/>
</dbReference>
<organism evidence="2 3">
    <name type="scientific">Candidatus Nitrospira nitrificans</name>
    <dbReference type="NCBI Taxonomy" id="1742973"/>
    <lineage>
        <taxon>Bacteria</taxon>
        <taxon>Pseudomonadati</taxon>
        <taxon>Nitrospirota</taxon>
        <taxon>Nitrospiria</taxon>
        <taxon>Nitrospirales</taxon>
        <taxon>Nitrospiraceae</taxon>
        <taxon>Nitrospira</taxon>
    </lineage>
</organism>
<evidence type="ECO:0000313" key="2">
    <source>
        <dbReference type="EMBL" id="CUS33038.1"/>
    </source>
</evidence>
<dbReference type="AlphaFoldDB" id="A0A0S4L8A2"/>
<dbReference type="SUPFAM" id="SSF53807">
    <property type="entry name" value="Helical backbone' metal receptor"/>
    <property type="match status" value="1"/>
</dbReference>
<dbReference type="STRING" id="1742973.COMA2_120036"/>
<feature type="domain" description="Fe/B12 periplasmic-binding" evidence="1">
    <location>
        <begin position="11"/>
        <end position="299"/>
    </location>
</feature>
<evidence type="ECO:0000313" key="3">
    <source>
        <dbReference type="Proteomes" id="UP000198736"/>
    </source>
</evidence>
<accession>A0A0S4L8A2</accession>
<dbReference type="InterPro" id="IPR002491">
    <property type="entry name" value="ABC_transptr_periplasmic_BD"/>
</dbReference>
<dbReference type="Pfam" id="PF01497">
    <property type="entry name" value="Peripla_BP_2"/>
    <property type="match status" value="1"/>
</dbReference>